<dbReference type="InterPro" id="IPR000477">
    <property type="entry name" value="RT_dom"/>
</dbReference>
<organism evidence="3 4">
    <name type="scientific">Elysia crispata</name>
    <name type="common">lettuce slug</name>
    <dbReference type="NCBI Taxonomy" id="231223"/>
    <lineage>
        <taxon>Eukaryota</taxon>
        <taxon>Metazoa</taxon>
        <taxon>Spiralia</taxon>
        <taxon>Lophotrochozoa</taxon>
        <taxon>Mollusca</taxon>
        <taxon>Gastropoda</taxon>
        <taxon>Heterobranchia</taxon>
        <taxon>Euthyneura</taxon>
        <taxon>Panpulmonata</taxon>
        <taxon>Sacoglossa</taxon>
        <taxon>Placobranchoidea</taxon>
        <taxon>Plakobranchidae</taxon>
        <taxon>Elysia</taxon>
    </lineage>
</organism>
<dbReference type="EMBL" id="JAWDGP010000368">
    <property type="protein sequence ID" value="KAK3801088.1"/>
    <property type="molecule type" value="Genomic_DNA"/>
</dbReference>
<comment type="caution">
    <text evidence="3">The sequence shown here is derived from an EMBL/GenBank/DDBJ whole genome shotgun (WGS) entry which is preliminary data.</text>
</comment>
<dbReference type="InterPro" id="IPR058912">
    <property type="entry name" value="HTH_animal"/>
</dbReference>
<proteinExistence type="predicted"/>
<dbReference type="PANTHER" id="PTHR21301">
    <property type="entry name" value="REVERSE TRANSCRIPTASE"/>
    <property type="match status" value="1"/>
</dbReference>
<feature type="domain" description="Reverse transcriptase" evidence="2">
    <location>
        <begin position="302"/>
        <end position="564"/>
    </location>
</feature>
<protein>
    <recommendedName>
        <fullName evidence="2">Reverse transcriptase domain-containing protein</fullName>
    </recommendedName>
</protein>
<accession>A0AAE1ECM6</accession>
<feature type="region of interest" description="Disordered" evidence="1">
    <location>
        <begin position="1"/>
        <end position="91"/>
    </location>
</feature>
<reference evidence="3" key="1">
    <citation type="journal article" date="2023" name="G3 (Bethesda)">
        <title>A reference genome for the long-term kleptoplast-retaining sea slug Elysia crispata morphotype clarki.</title>
        <authorList>
            <person name="Eastman K.E."/>
            <person name="Pendleton A.L."/>
            <person name="Shaikh M.A."/>
            <person name="Suttiyut T."/>
            <person name="Ogas R."/>
            <person name="Tomko P."/>
            <person name="Gavelis G."/>
            <person name="Widhalm J.R."/>
            <person name="Wisecaver J.H."/>
        </authorList>
    </citation>
    <scope>NUCLEOTIDE SEQUENCE</scope>
    <source>
        <strain evidence="3">ECLA1</strain>
    </source>
</reference>
<feature type="compositionally biased region" description="Low complexity" evidence="1">
    <location>
        <begin position="50"/>
        <end position="61"/>
    </location>
</feature>
<dbReference type="PROSITE" id="PS50878">
    <property type="entry name" value="RT_POL"/>
    <property type="match status" value="1"/>
</dbReference>
<evidence type="ECO:0000256" key="1">
    <source>
        <dbReference type="SAM" id="MobiDB-lite"/>
    </source>
</evidence>
<dbReference type="Pfam" id="PF26215">
    <property type="entry name" value="HTH_animal"/>
    <property type="match status" value="1"/>
</dbReference>
<dbReference type="Proteomes" id="UP001283361">
    <property type="component" value="Unassembled WGS sequence"/>
</dbReference>
<evidence type="ECO:0000313" key="3">
    <source>
        <dbReference type="EMBL" id="KAK3801088.1"/>
    </source>
</evidence>
<name>A0AAE1ECM6_9GAST</name>
<dbReference type="PANTHER" id="PTHR21301:SF10">
    <property type="entry name" value="REVERSE TRANSCRIPTASE DOMAIN-CONTAINING PROTEIN"/>
    <property type="match status" value="1"/>
</dbReference>
<dbReference type="Pfam" id="PF00078">
    <property type="entry name" value="RVT_1"/>
    <property type="match status" value="1"/>
</dbReference>
<feature type="compositionally biased region" description="Basic and acidic residues" evidence="1">
    <location>
        <begin position="20"/>
        <end position="42"/>
    </location>
</feature>
<keyword evidence="4" id="KW-1185">Reference proteome</keyword>
<evidence type="ECO:0000313" key="4">
    <source>
        <dbReference type="Proteomes" id="UP001283361"/>
    </source>
</evidence>
<evidence type="ECO:0000259" key="2">
    <source>
        <dbReference type="PROSITE" id="PS50878"/>
    </source>
</evidence>
<sequence>MIGWGRGSAQNASRFSAMARDGDGRGRDLVDMRSNRSRHQEPPTRPIPSPISRAPSPEEPINTPHNPPQDHDARPTPHSSKATKKPNRRFIKDDKYRELQEQSITNAHTVINLSSQPLTPTQTQLLSKNLNFCPTPSTVNLIELSEDLYRFSRRLRLAEFFYDEDDEETDNTAHSQLPPPAFLRKPSSFTPDTGRDLALDTFIKGVSSEIMLERQRNIFSNLRNEEKEALRELRDNDKITVKPADKGGAVVVMDTTDYIGECTRQLDNTTYYRILTSDPTNSYNKKIQEAIDKGIEEKEISSEIGKALLVPHPTPGRFYILPKVHKEGNPGRPIIGGNGCPTEIISQFVDYHMKDLVSQLPSYVQDDMDFLRKIHDINKTGPLPPDTLLCTMDVSALYTNIPHEEGTDACRIALEEGRDQGTKPSPSFICTLIQLILTLNFFTFHDNTYLQTHGTAMGTCMAPTYANIFMGAIERRLLGSFPDKPLVWLRYIDDIFLIWTHGRAKLEAFIQHANTFHPTIKFTSNISPIHVPFLDVMVTLLDNYIHTDLYSKPTDTFNYLHWSSCHPQHTRRSIPYSLAFRLVRICSSEAALTRRLNDLKHHLKKRGFPPNTLKLPLTKP</sequence>
<dbReference type="AlphaFoldDB" id="A0AAE1ECM6"/>
<gene>
    <name evidence="3" type="ORF">RRG08_030517</name>
</gene>